<evidence type="ECO:0000313" key="3">
    <source>
        <dbReference type="Proteomes" id="UP000789508"/>
    </source>
</evidence>
<comment type="caution">
    <text evidence="2">The sequence shown here is derived from an EMBL/GenBank/DDBJ whole genome shotgun (WGS) entry which is preliminary data.</text>
</comment>
<feature type="domain" description="MACPF-like" evidence="1">
    <location>
        <begin position="178"/>
        <end position="363"/>
    </location>
</feature>
<evidence type="ECO:0000259" key="1">
    <source>
        <dbReference type="Pfam" id="PF22693"/>
    </source>
</evidence>
<dbReference type="OrthoDB" id="2334385at2759"/>
<sequence length="595" mass="67856">MESNLSYSSTSEAEIKDISVKVNDNEPVAVSLNLSYKLREIREHLRYIHGIKMGTNACFVSEIGRIIPADESRKSLKDIVSENILRIKRIPDQIDWIEIIEKKHLEYGFFLGDEQKIKANSKVIQLVKYPEPDSKLDASNMHDVLFQCNNEISAKLFKNKIAKTVIFAPGMKLGIDFNMTKEINKKEQTSTTYRIKERVKAILDMNKLGVEATHDFKNEVNEALSGDDDQSKRDKLKKFEEKYGRYLSKKIKLGGKIIYVENEKSDLGESRNLNQISGELSFGKNISYTGTGVKYANYTATDSSQQSKANESCFEMFGGKDSTRENESEWLNSLDNFKNWEAIEYDDIVSIFDILDDPIRKTISALFGLTIVNTGVNSIKFNYDTRYNKPYIQKFTFHNNLRKHHKVFANVINHKDPGEIFALRLHYNEDNTTPQIVLHQVGKIKKPNSNSIKTIILELTWVIIDLSTDFLLSSAVTNLNIICNEAFAKINGDSFETEELNDNDANISHIMTCITRTKANEHYNLSKTNFVVASHFLCYNSNAKIKCHGICSSVDHKLKEQLDMQRLELKINYCAISDATGNNGQFGMSISEKKK</sequence>
<dbReference type="InterPro" id="IPR054586">
    <property type="entry name" value="MACPF_1_fungal"/>
</dbReference>
<dbReference type="Pfam" id="PF22693">
    <property type="entry name" value="MACPF_1"/>
    <property type="match status" value="1"/>
</dbReference>
<reference evidence="2" key="1">
    <citation type="submission" date="2021-06" db="EMBL/GenBank/DDBJ databases">
        <authorList>
            <person name="Kallberg Y."/>
            <person name="Tangrot J."/>
            <person name="Rosling A."/>
        </authorList>
    </citation>
    <scope>NUCLEOTIDE SEQUENCE</scope>
    <source>
        <strain evidence="2">FL130A</strain>
    </source>
</reference>
<evidence type="ECO:0000313" key="2">
    <source>
        <dbReference type="EMBL" id="CAG8664239.1"/>
    </source>
</evidence>
<keyword evidence="3" id="KW-1185">Reference proteome</keyword>
<feature type="non-terminal residue" evidence="2">
    <location>
        <position position="595"/>
    </location>
</feature>
<dbReference type="Proteomes" id="UP000789508">
    <property type="component" value="Unassembled WGS sequence"/>
</dbReference>
<gene>
    <name evidence="2" type="ORF">ALEPTO_LOCUS10410</name>
</gene>
<dbReference type="EMBL" id="CAJVPS010011337">
    <property type="protein sequence ID" value="CAG8664239.1"/>
    <property type="molecule type" value="Genomic_DNA"/>
</dbReference>
<accession>A0A9N9E4D3</accession>
<organism evidence="2 3">
    <name type="scientific">Ambispora leptoticha</name>
    <dbReference type="NCBI Taxonomy" id="144679"/>
    <lineage>
        <taxon>Eukaryota</taxon>
        <taxon>Fungi</taxon>
        <taxon>Fungi incertae sedis</taxon>
        <taxon>Mucoromycota</taxon>
        <taxon>Glomeromycotina</taxon>
        <taxon>Glomeromycetes</taxon>
        <taxon>Archaeosporales</taxon>
        <taxon>Ambisporaceae</taxon>
        <taxon>Ambispora</taxon>
    </lineage>
</organism>
<protein>
    <submittedName>
        <fullName evidence="2">6062_t:CDS:1</fullName>
    </submittedName>
</protein>
<name>A0A9N9E4D3_9GLOM</name>
<proteinExistence type="predicted"/>
<dbReference type="AlphaFoldDB" id="A0A9N9E4D3"/>